<organism evidence="2 3">
    <name type="scientific">Clostridium drakei</name>
    <dbReference type="NCBI Taxonomy" id="332101"/>
    <lineage>
        <taxon>Bacteria</taxon>
        <taxon>Bacillati</taxon>
        <taxon>Bacillota</taxon>
        <taxon>Clostridia</taxon>
        <taxon>Eubacteriales</taxon>
        <taxon>Clostridiaceae</taxon>
        <taxon>Clostridium</taxon>
    </lineage>
</organism>
<evidence type="ECO:0000313" key="3">
    <source>
        <dbReference type="Proteomes" id="UP000244910"/>
    </source>
</evidence>
<dbReference type="KEGG" id="cdrk:B9W14_17660"/>
<reference evidence="3" key="1">
    <citation type="submission" date="2017-04" db="EMBL/GenBank/DDBJ databases">
        <authorList>
            <person name="Song Y."/>
            <person name="Cho B.-K."/>
        </authorList>
    </citation>
    <scope>NUCLEOTIDE SEQUENCE [LARGE SCALE GENOMIC DNA]</scope>
    <source>
        <strain evidence="3">SL1</strain>
    </source>
</reference>
<evidence type="ECO:0000313" key="2">
    <source>
        <dbReference type="EMBL" id="AWI06253.1"/>
    </source>
</evidence>
<name>A0A2U8DU03_9CLOT</name>
<gene>
    <name evidence="2" type="ORF">B9W14_17660</name>
</gene>
<keyword evidence="3" id="KW-1185">Reference proteome</keyword>
<dbReference type="Proteomes" id="UP000244910">
    <property type="component" value="Chromosome"/>
</dbReference>
<proteinExistence type="predicted"/>
<keyword evidence="1" id="KW-1133">Transmembrane helix</keyword>
<evidence type="ECO:0000256" key="1">
    <source>
        <dbReference type="SAM" id="Phobius"/>
    </source>
</evidence>
<dbReference type="RefSeq" id="WP_032077420.1">
    <property type="nucleotide sequence ID" value="NZ_CP020953.1"/>
</dbReference>
<dbReference type="AlphaFoldDB" id="A0A2U8DU03"/>
<dbReference type="EMBL" id="CP020953">
    <property type="protein sequence ID" value="AWI06253.1"/>
    <property type="molecule type" value="Genomic_DNA"/>
</dbReference>
<keyword evidence="1" id="KW-0812">Transmembrane</keyword>
<feature type="transmembrane region" description="Helical" evidence="1">
    <location>
        <begin position="43"/>
        <end position="63"/>
    </location>
</feature>
<accession>A0A2U8DU03</accession>
<protein>
    <submittedName>
        <fullName evidence="2">Uncharacterized protein</fullName>
    </submittedName>
</protein>
<sequence length="284" mass="32594">MKKNEFFKRVIDNNIVDKERILKNTLSNYNEDKKYGSSKHTMLSFRLTAVFLAFIVILGYNLLKMKPTSVSKTFNNMDSSEVNKSNNYFKVFACAVDNKVSANDGKLKIDESKKIELKVNTEREVPYGKIAQGKLVSYVNKKGEEIKGYEVNFEADFRLVCDASNIKSATFTSINGELYYCDDEMFKKMEDNGEVSFKLQQGNSSYIHRGSKIKVYGNKGEIVLDWNPVKSMDILQKENFSNNYEKLPSDTITAEVEFEDRQVIRKSINLSFNKEGNLVVEVKK</sequence>
<keyword evidence="1" id="KW-0472">Membrane</keyword>